<comment type="subcellular location">
    <subcellularLocation>
        <location evidence="1">Nucleus</location>
    </subcellularLocation>
</comment>
<dbReference type="InterPro" id="IPR016177">
    <property type="entry name" value="DNA-bd_dom_sf"/>
</dbReference>
<evidence type="ECO:0000256" key="5">
    <source>
        <dbReference type="ARBA" id="ARBA00023163"/>
    </source>
</evidence>
<evidence type="ECO:0000313" key="10">
    <source>
        <dbReference type="Proteomes" id="UP001165190"/>
    </source>
</evidence>
<dbReference type="Gene3D" id="3.30.730.10">
    <property type="entry name" value="AP2/ERF domain"/>
    <property type="match status" value="2"/>
</dbReference>
<dbReference type="PANTHER" id="PTHR32467">
    <property type="entry name" value="AP2-LIKE ETHYLENE-RESPONSIVE TRANSCRIPTION FACTOR"/>
    <property type="match status" value="1"/>
</dbReference>
<dbReference type="FunFam" id="3.30.730.10:FF:000003">
    <property type="entry name" value="AP2-like ethylene-responsive transcription factor ANT"/>
    <property type="match status" value="1"/>
</dbReference>
<dbReference type="InterPro" id="IPR001471">
    <property type="entry name" value="AP2/ERF_dom"/>
</dbReference>
<keyword evidence="9" id="KW-0418">Kinase</keyword>
<proteinExistence type="predicted"/>
<name>A0A9W7LUP2_HIBTR</name>
<keyword evidence="9" id="KW-0808">Transferase</keyword>
<dbReference type="OrthoDB" id="207175at2759"/>
<dbReference type="GO" id="GO:0003677">
    <property type="term" value="F:DNA binding"/>
    <property type="evidence" value="ECO:0007669"/>
    <property type="project" value="UniProtKB-KW"/>
</dbReference>
<dbReference type="Proteomes" id="UP001165190">
    <property type="component" value="Unassembled WGS sequence"/>
</dbReference>
<keyword evidence="3" id="KW-0805">Transcription regulation</keyword>
<dbReference type="InterPro" id="IPR036955">
    <property type="entry name" value="AP2/ERF_dom_sf"/>
</dbReference>
<dbReference type="Pfam" id="PF00847">
    <property type="entry name" value="AP2"/>
    <property type="match status" value="1"/>
</dbReference>
<dbReference type="FunFam" id="3.30.730.10:FF:000002">
    <property type="entry name" value="AP2-like ethylene-responsive transcription factor"/>
    <property type="match status" value="1"/>
</dbReference>
<dbReference type="PROSITE" id="PS51032">
    <property type="entry name" value="AP2_ERF"/>
    <property type="match status" value="2"/>
</dbReference>
<protein>
    <submittedName>
        <fullName evidence="9">COMPLEMENTING A PROTEIN KINASE C MUTANT 1, AINTEGUMENTA, DRAGON</fullName>
    </submittedName>
</protein>
<evidence type="ECO:0000256" key="1">
    <source>
        <dbReference type="ARBA" id="ARBA00004123"/>
    </source>
</evidence>
<reference evidence="9" key="1">
    <citation type="submission" date="2023-05" db="EMBL/GenBank/DDBJ databases">
        <title>Genome and transcriptome analyses reveal genes involved in the formation of fine ridges on petal epidermal cells in Hibiscus trionum.</title>
        <authorList>
            <person name="Koshimizu S."/>
            <person name="Masuda S."/>
            <person name="Ishii T."/>
            <person name="Shirasu K."/>
            <person name="Hoshino A."/>
            <person name="Arita M."/>
        </authorList>
    </citation>
    <scope>NUCLEOTIDE SEQUENCE</scope>
    <source>
        <strain evidence="9">Hamamatsu line</strain>
    </source>
</reference>
<evidence type="ECO:0000256" key="6">
    <source>
        <dbReference type="ARBA" id="ARBA00023242"/>
    </source>
</evidence>
<dbReference type="CDD" id="cd00018">
    <property type="entry name" value="AP2"/>
    <property type="match status" value="2"/>
</dbReference>
<dbReference type="GO" id="GO:0003700">
    <property type="term" value="F:DNA-binding transcription factor activity"/>
    <property type="evidence" value="ECO:0007669"/>
    <property type="project" value="InterPro"/>
</dbReference>
<comment type="caution">
    <text evidence="9">The sequence shown here is derived from an EMBL/GenBank/DDBJ whole genome shotgun (WGS) entry which is preliminary data.</text>
</comment>
<dbReference type="SUPFAM" id="SSF54171">
    <property type="entry name" value="DNA-binding domain"/>
    <property type="match status" value="2"/>
</dbReference>
<feature type="domain" description="AP2/ERF" evidence="8">
    <location>
        <begin position="391"/>
        <end position="449"/>
    </location>
</feature>
<sequence length="625" mass="68818">MKTMDDGSNNGNDNNWLGFSLSPQVPADHYHQHSQASSAAVSTSFYLSSYLNGSGICYGVGESQGFQAPLTVMPLKSDGSLCIMEALSRSQSEGISSPKLEDFLGGATMDTHQYGSYERETMALSLDSSVYYHQNADHETNRQHSLDLLQEPFGQQAQDFAVRTHPYYDLQAMYQSSPLEEEAKDGQLADCDAMPCLKNWVARHYSTSTHTSLEQQMVDDAPASVSVGSIGCRDLQSLSLSMSPGPQSSCVTAQRQISPTATETKKRGPAKVGQKQPVHRKSIDTFGQRTSQYRGVTRHRWTGRYEAHLWDNSCKKEGQTRKGRQGGYDMEDKAARAYDLAALKYWGPSTHINFPLENYRQEVEEMKNMNRQEYVAHLRRKSSGFSRGASIYRGVTRHHQHGRWQARIGRVAGNKDLYLGTFSTQEEAAEAYDIAAIKFRGVNAVTNFDITRYDVERIMASNTLLAGELARRNKDSEASTPTLTHDEPIQPDANNGNGSDWKMALCQSSQQQACVSDTVESASTGNFSMAHQDIIGVDLVNSTQPSVDESSKQGTHYSFPSSLGDASPDKTGSAMVFAKPPVASKFITPTNNGVNWFPSSTAAQLRPAAAISMAHLPLFAAWNDT</sequence>
<dbReference type="AlphaFoldDB" id="A0A9W7LUP2"/>
<keyword evidence="6" id="KW-0539">Nucleus</keyword>
<dbReference type="SMART" id="SM00380">
    <property type="entry name" value="AP2"/>
    <property type="match status" value="2"/>
</dbReference>
<keyword evidence="2" id="KW-0677">Repeat</keyword>
<dbReference type="GO" id="GO:0016301">
    <property type="term" value="F:kinase activity"/>
    <property type="evidence" value="ECO:0007669"/>
    <property type="project" value="UniProtKB-KW"/>
</dbReference>
<gene>
    <name evidence="9" type="ORF">HRI_001397600</name>
</gene>
<evidence type="ECO:0000256" key="7">
    <source>
        <dbReference type="SAM" id="MobiDB-lite"/>
    </source>
</evidence>
<keyword evidence="5" id="KW-0804">Transcription</keyword>
<feature type="region of interest" description="Disordered" evidence="7">
    <location>
        <begin position="544"/>
        <end position="571"/>
    </location>
</feature>
<feature type="compositionally biased region" description="Polar residues" evidence="7">
    <location>
        <begin position="544"/>
        <end position="561"/>
    </location>
</feature>
<keyword evidence="4" id="KW-0238">DNA-binding</keyword>
<organism evidence="9 10">
    <name type="scientific">Hibiscus trionum</name>
    <name type="common">Flower of an hour</name>
    <dbReference type="NCBI Taxonomy" id="183268"/>
    <lineage>
        <taxon>Eukaryota</taxon>
        <taxon>Viridiplantae</taxon>
        <taxon>Streptophyta</taxon>
        <taxon>Embryophyta</taxon>
        <taxon>Tracheophyta</taxon>
        <taxon>Spermatophyta</taxon>
        <taxon>Magnoliopsida</taxon>
        <taxon>eudicotyledons</taxon>
        <taxon>Gunneridae</taxon>
        <taxon>Pentapetalae</taxon>
        <taxon>rosids</taxon>
        <taxon>malvids</taxon>
        <taxon>Malvales</taxon>
        <taxon>Malvaceae</taxon>
        <taxon>Malvoideae</taxon>
        <taxon>Hibiscus</taxon>
    </lineage>
</organism>
<dbReference type="PRINTS" id="PR00367">
    <property type="entry name" value="ETHRSPELEMNT"/>
</dbReference>
<dbReference type="PANTHER" id="PTHR32467:SF157">
    <property type="entry name" value="AP2-LIKE ETHYLENE-RESPONSIVE TRANSCRIPTION FACTOR CRL5"/>
    <property type="match status" value="1"/>
</dbReference>
<evidence type="ECO:0000256" key="3">
    <source>
        <dbReference type="ARBA" id="ARBA00023015"/>
    </source>
</evidence>
<evidence type="ECO:0000313" key="9">
    <source>
        <dbReference type="EMBL" id="GMI77283.1"/>
    </source>
</evidence>
<feature type="domain" description="AP2/ERF" evidence="8">
    <location>
        <begin position="292"/>
        <end position="355"/>
    </location>
</feature>
<accession>A0A9W7LUP2</accession>
<dbReference type="GO" id="GO:0005634">
    <property type="term" value="C:nucleus"/>
    <property type="evidence" value="ECO:0007669"/>
    <property type="project" value="UniProtKB-SubCell"/>
</dbReference>
<feature type="region of interest" description="Disordered" evidence="7">
    <location>
        <begin position="258"/>
        <end position="279"/>
    </location>
</feature>
<dbReference type="EMBL" id="BSYR01000013">
    <property type="protein sequence ID" value="GMI77283.1"/>
    <property type="molecule type" value="Genomic_DNA"/>
</dbReference>
<feature type="region of interest" description="Disordered" evidence="7">
    <location>
        <begin position="471"/>
        <end position="499"/>
    </location>
</feature>
<evidence type="ECO:0000256" key="4">
    <source>
        <dbReference type="ARBA" id="ARBA00023125"/>
    </source>
</evidence>
<keyword evidence="10" id="KW-1185">Reference proteome</keyword>
<evidence type="ECO:0000259" key="8">
    <source>
        <dbReference type="PROSITE" id="PS51032"/>
    </source>
</evidence>
<evidence type="ECO:0000256" key="2">
    <source>
        <dbReference type="ARBA" id="ARBA00022737"/>
    </source>
</evidence>